<accession>A0A6V8KC96</accession>
<name>A0A6V8KC96_9ACTN</name>
<dbReference type="SUPFAM" id="SSF51735">
    <property type="entry name" value="NAD(P)-binding Rossmann-fold domains"/>
    <property type="match status" value="1"/>
</dbReference>
<dbReference type="InterPro" id="IPR020843">
    <property type="entry name" value="ER"/>
</dbReference>
<dbReference type="PANTHER" id="PTHR44013">
    <property type="entry name" value="ZINC-TYPE ALCOHOL DEHYDROGENASE-LIKE PROTEIN C16A3.02C"/>
    <property type="match status" value="1"/>
</dbReference>
<dbReference type="InterPro" id="IPR052733">
    <property type="entry name" value="Chloroplast_QOR"/>
</dbReference>
<proteinExistence type="predicted"/>
<dbReference type="GO" id="GO:0008270">
    <property type="term" value="F:zinc ion binding"/>
    <property type="evidence" value="ECO:0007669"/>
    <property type="project" value="InterPro"/>
</dbReference>
<dbReference type="Gene3D" id="3.90.180.10">
    <property type="entry name" value="Medium-chain alcohol dehydrogenases, catalytic domain"/>
    <property type="match status" value="1"/>
</dbReference>
<dbReference type="InterPro" id="IPR036291">
    <property type="entry name" value="NAD(P)-bd_dom_sf"/>
</dbReference>
<gene>
    <name evidence="2" type="ORF">Phou_069930</name>
</gene>
<dbReference type="InterPro" id="IPR011032">
    <property type="entry name" value="GroES-like_sf"/>
</dbReference>
<evidence type="ECO:0000313" key="3">
    <source>
        <dbReference type="Proteomes" id="UP000482800"/>
    </source>
</evidence>
<dbReference type="PROSITE" id="PS01162">
    <property type="entry name" value="QOR_ZETA_CRYSTAL"/>
    <property type="match status" value="1"/>
</dbReference>
<comment type="caution">
    <text evidence="2">The sequence shown here is derived from an EMBL/GenBank/DDBJ whole genome shotgun (WGS) entry which is preliminary data.</text>
</comment>
<keyword evidence="3" id="KW-1185">Reference proteome</keyword>
<reference evidence="2 3" key="1">
    <citation type="submission" date="2020-03" db="EMBL/GenBank/DDBJ databases">
        <title>Whole genome shotgun sequence of Phytohabitans houttuyneae NBRC 108639.</title>
        <authorList>
            <person name="Komaki H."/>
            <person name="Tamura T."/>
        </authorList>
    </citation>
    <scope>NUCLEOTIDE SEQUENCE [LARGE SCALE GENOMIC DNA]</scope>
    <source>
        <strain evidence="2 3">NBRC 108639</strain>
    </source>
</reference>
<dbReference type="EMBL" id="BLPF01000002">
    <property type="protein sequence ID" value="GFJ82813.1"/>
    <property type="molecule type" value="Genomic_DNA"/>
</dbReference>
<dbReference type="Proteomes" id="UP000482800">
    <property type="component" value="Unassembled WGS sequence"/>
</dbReference>
<evidence type="ECO:0000259" key="1">
    <source>
        <dbReference type="SMART" id="SM00829"/>
    </source>
</evidence>
<reference evidence="2 3" key="2">
    <citation type="submission" date="2020-03" db="EMBL/GenBank/DDBJ databases">
        <authorList>
            <person name="Ichikawa N."/>
            <person name="Kimura A."/>
            <person name="Kitahashi Y."/>
            <person name="Uohara A."/>
        </authorList>
    </citation>
    <scope>NUCLEOTIDE SEQUENCE [LARGE SCALE GENOMIC DNA]</scope>
    <source>
        <strain evidence="2 3">NBRC 108639</strain>
    </source>
</reference>
<sequence length="292" mass="29212">MRIHGYGEASAIRADEVPRPAPGPGEVLLKVAATSFNPSDVGWRRGLLRHVAELDLPWTLGGEVAGTVVAAGPGRVAFAPGDRVVGRVDAGGAAAEYMTAPAADLVAAPAAIPLAHAAALPIAGLTAWQAVFAHARVAPGQRVLVNGAGGGVGRFAVQLAKHAGAYVVATAGPRSAAAVRQLGADRVLDYTSGPLTLDEPVDTLLHLVPGPASGAAALVRPGGAAVSVTGPAGVGARHFVVRNDTADLAALVALVDAGAVRVDVTVRPLADLADVHREAEAGTLRGKTVLVP</sequence>
<dbReference type="InterPro" id="IPR013154">
    <property type="entry name" value="ADH-like_N"/>
</dbReference>
<dbReference type="CDD" id="cd05289">
    <property type="entry name" value="MDR_like_2"/>
    <property type="match status" value="1"/>
</dbReference>
<evidence type="ECO:0000313" key="2">
    <source>
        <dbReference type="EMBL" id="GFJ82813.1"/>
    </source>
</evidence>
<protein>
    <submittedName>
        <fullName evidence="2">NADPH:quinone reductase</fullName>
    </submittedName>
</protein>
<dbReference type="SMART" id="SM00829">
    <property type="entry name" value="PKS_ER"/>
    <property type="match status" value="1"/>
</dbReference>
<dbReference type="SUPFAM" id="SSF50129">
    <property type="entry name" value="GroES-like"/>
    <property type="match status" value="1"/>
</dbReference>
<dbReference type="Pfam" id="PF13602">
    <property type="entry name" value="ADH_zinc_N_2"/>
    <property type="match status" value="1"/>
</dbReference>
<dbReference type="InterPro" id="IPR002364">
    <property type="entry name" value="Quin_OxRdtase/zeta-crystal_CS"/>
</dbReference>
<feature type="domain" description="Enoyl reductase (ER)" evidence="1">
    <location>
        <begin position="7"/>
        <end position="290"/>
    </location>
</feature>
<dbReference type="Gene3D" id="3.40.50.720">
    <property type="entry name" value="NAD(P)-binding Rossmann-like Domain"/>
    <property type="match status" value="1"/>
</dbReference>
<dbReference type="GO" id="GO:0016491">
    <property type="term" value="F:oxidoreductase activity"/>
    <property type="evidence" value="ECO:0007669"/>
    <property type="project" value="InterPro"/>
</dbReference>
<dbReference type="RefSeq" id="WP_173064984.1">
    <property type="nucleotide sequence ID" value="NZ_BAABGO010000034.1"/>
</dbReference>
<organism evidence="2 3">
    <name type="scientific">Phytohabitans houttuyneae</name>
    <dbReference type="NCBI Taxonomy" id="1076126"/>
    <lineage>
        <taxon>Bacteria</taxon>
        <taxon>Bacillati</taxon>
        <taxon>Actinomycetota</taxon>
        <taxon>Actinomycetes</taxon>
        <taxon>Micromonosporales</taxon>
        <taxon>Micromonosporaceae</taxon>
    </lineage>
</organism>
<dbReference type="Pfam" id="PF08240">
    <property type="entry name" value="ADH_N"/>
    <property type="match status" value="1"/>
</dbReference>
<dbReference type="PANTHER" id="PTHR44013:SF1">
    <property type="entry name" value="ZINC-TYPE ALCOHOL DEHYDROGENASE-LIKE PROTEIN C16A3.02C"/>
    <property type="match status" value="1"/>
</dbReference>
<dbReference type="AlphaFoldDB" id="A0A6V8KC96"/>